<comment type="caution">
    <text evidence="1">The sequence shown here is derived from an EMBL/GenBank/DDBJ whole genome shotgun (WGS) entry which is preliminary data.</text>
</comment>
<organism evidence="1 2">
    <name type="scientific">Merluccius polli</name>
    <name type="common">Benguela hake</name>
    <name type="synonym">Merluccius cadenati</name>
    <dbReference type="NCBI Taxonomy" id="89951"/>
    <lineage>
        <taxon>Eukaryota</taxon>
        <taxon>Metazoa</taxon>
        <taxon>Chordata</taxon>
        <taxon>Craniata</taxon>
        <taxon>Vertebrata</taxon>
        <taxon>Euteleostomi</taxon>
        <taxon>Actinopterygii</taxon>
        <taxon>Neopterygii</taxon>
        <taxon>Teleostei</taxon>
        <taxon>Neoteleostei</taxon>
        <taxon>Acanthomorphata</taxon>
        <taxon>Zeiogadaria</taxon>
        <taxon>Gadariae</taxon>
        <taxon>Gadiformes</taxon>
        <taxon>Gadoidei</taxon>
        <taxon>Merlucciidae</taxon>
        <taxon>Merluccius</taxon>
    </lineage>
</organism>
<dbReference type="AlphaFoldDB" id="A0AA47PA08"/>
<proteinExistence type="predicted"/>
<evidence type="ECO:0000313" key="1">
    <source>
        <dbReference type="EMBL" id="KAK0151762.1"/>
    </source>
</evidence>
<gene>
    <name evidence="1" type="ORF">N1851_006863</name>
</gene>
<name>A0AA47PA08_MERPO</name>
<dbReference type="PANTHER" id="PTHR31751">
    <property type="entry name" value="SI:CH211-108C17.2-RELATED-RELATED"/>
    <property type="match status" value="1"/>
</dbReference>
<reference evidence="1" key="1">
    <citation type="journal article" date="2023" name="Front. Mar. Sci.">
        <title>A new Merluccius polli reference genome to investigate the effects of global change in West African waters.</title>
        <authorList>
            <person name="Mateo J.L."/>
            <person name="Blanco-Fernandez C."/>
            <person name="Garcia-Vazquez E."/>
            <person name="Machado-Schiaffino G."/>
        </authorList>
    </citation>
    <scope>NUCLEOTIDE SEQUENCE</scope>
    <source>
        <strain evidence="1">C29</strain>
        <tissue evidence="1">Fin</tissue>
    </source>
</reference>
<accession>A0AA47PA08</accession>
<dbReference type="PANTHER" id="PTHR31751:SF44">
    <property type="entry name" value="SI:CH211-211K8.4-RELATED"/>
    <property type="match status" value="1"/>
</dbReference>
<dbReference type="EMBL" id="JAOPHQ010001168">
    <property type="protein sequence ID" value="KAK0151762.1"/>
    <property type="molecule type" value="Genomic_DNA"/>
</dbReference>
<sequence length="131" mass="15395">MDLKTNTVIDVQLVQYNEVGGSYHMEKEGLKRSLALLEERRVTLDCIVTDRHRQIQKFLRETGINQYYDVWHMEKGISKKLDKSSKIKECQKLKKWMRAINNHIYWTAASSTTGPERVAKWTSHIGFKHMA</sequence>
<evidence type="ECO:0000313" key="2">
    <source>
        <dbReference type="Proteomes" id="UP001174136"/>
    </source>
</evidence>
<protein>
    <submittedName>
        <fullName evidence="1">Uncharacterized protein</fullName>
    </submittedName>
</protein>
<keyword evidence="2" id="KW-1185">Reference proteome</keyword>
<dbReference type="Proteomes" id="UP001174136">
    <property type="component" value="Unassembled WGS sequence"/>
</dbReference>